<dbReference type="EMBL" id="CP016634">
    <property type="protein sequence ID" value="ANY87173.1"/>
    <property type="molecule type" value="Genomic_DNA"/>
</dbReference>
<dbReference type="InterPro" id="IPR036259">
    <property type="entry name" value="MFS_trans_sf"/>
</dbReference>
<dbReference type="GO" id="GO:0022857">
    <property type="term" value="F:transmembrane transporter activity"/>
    <property type="evidence" value="ECO:0007669"/>
    <property type="project" value="InterPro"/>
</dbReference>
<dbReference type="InterPro" id="IPR011701">
    <property type="entry name" value="MFS"/>
</dbReference>
<dbReference type="PANTHER" id="PTHR43124:SF10">
    <property type="entry name" value="PURINE EFFLUX PUMP PBUE"/>
    <property type="match status" value="1"/>
</dbReference>
<evidence type="ECO:0000256" key="4">
    <source>
        <dbReference type="ARBA" id="ARBA00022989"/>
    </source>
</evidence>
<dbReference type="RefSeq" id="WP_070092926.1">
    <property type="nucleotide sequence ID" value="NZ_CP016634.1"/>
</dbReference>
<dbReference type="Gene3D" id="1.20.1250.20">
    <property type="entry name" value="MFS general substrate transporter like domains"/>
    <property type="match status" value="2"/>
</dbReference>
<gene>
    <name evidence="7" type="ORF">IEC33019_1607</name>
</gene>
<dbReference type="PANTHER" id="PTHR43124">
    <property type="entry name" value="PURINE EFFLUX PUMP PBUE"/>
    <property type="match status" value="1"/>
</dbReference>
<dbReference type="Pfam" id="PF07690">
    <property type="entry name" value="MFS_1"/>
    <property type="match status" value="1"/>
</dbReference>
<feature type="transmembrane region" description="Helical" evidence="6">
    <location>
        <begin position="82"/>
        <end position="102"/>
    </location>
</feature>
<keyword evidence="2" id="KW-1003">Cell membrane</keyword>
<keyword evidence="5 6" id="KW-0472">Membrane</keyword>
<evidence type="ECO:0000256" key="5">
    <source>
        <dbReference type="ARBA" id="ARBA00023136"/>
    </source>
</evidence>
<feature type="transmembrane region" description="Helical" evidence="6">
    <location>
        <begin position="51"/>
        <end position="70"/>
    </location>
</feature>
<organism evidence="7">
    <name type="scientific">Pseudomonas putida</name>
    <name type="common">Arthrobacter siderocapsulatus</name>
    <dbReference type="NCBI Taxonomy" id="303"/>
    <lineage>
        <taxon>Bacteria</taxon>
        <taxon>Pseudomonadati</taxon>
        <taxon>Pseudomonadota</taxon>
        <taxon>Gammaproteobacteria</taxon>
        <taxon>Pseudomonadales</taxon>
        <taxon>Pseudomonadaceae</taxon>
        <taxon>Pseudomonas</taxon>
    </lineage>
</organism>
<proteinExistence type="predicted"/>
<keyword evidence="4 6" id="KW-1133">Transmembrane helix</keyword>
<dbReference type="InterPro" id="IPR050189">
    <property type="entry name" value="MFS_Efflux_Transporters"/>
</dbReference>
<evidence type="ECO:0000256" key="2">
    <source>
        <dbReference type="ARBA" id="ARBA00022475"/>
    </source>
</evidence>
<feature type="transmembrane region" description="Helical" evidence="6">
    <location>
        <begin position="295"/>
        <end position="318"/>
    </location>
</feature>
<comment type="subcellular location">
    <subcellularLocation>
        <location evidence="1">Cell membrane</location>
        <topology evidence="1">Multi-pass membrane protein</topology>
    </subcellularLocation>
</comment>
<dbReference type="SUPFAM" id="SSF103473">
    <property type="entry name" value="MFS general substrate transporter"/>
    <property type="match status" value="1"/>
</dbReference>
<feature type="transmembrane region" description="Helical" evidence="6">
    <location>
        <begin position="330"/>
        <end position="349"/>
    </location>
</feature>
<accession>A0A1B2F514</accession>
<feature type="transmembrane region" description="Helical" evidence="6">
    <location>
        <begin position="165"/>
        <end position="183"/>
    </location>
</feature>
<feature type="transmembrane region" description="Helical" evidence="6">
    <location>
        <begin position="270"/>
        <end position="289"/>
    </location>
</feature>
<evidence type="ECO:0000313" key="7">
    <source>
        <dbReference type="EMBL" id="ANY87173.1"/>
    </source>
</evidence>
<feature type="transmembrane region" description="Helical" evidence="6">
    <location>
        <begin position="244"/>
        <end position="263"/>
    </location>
</feature>
<feature type="transmembrane region" description="Helical" evidence="6">
    <location>
        <begin position="108"/>
        <end position="127"/>
    </location>
</feature>
<feature type="transmembrane region" description="Helical" evidence="6">
    <location>
        <begin position="355"/>
        <end position="375"/>
    </location>
</feature>
<sequence>MTLFPAIGLAPLRLLAIVLFAAVVPCVLMTAPAVATQYAAQLGLGPARIGQLFSVELAAMSLATLPAYYWQSRWDWRQVVRGAALLFIGANLACAFTDQYATLMALRALSALAGGSLMVVCIASAAQSPQADRVYGLWVGGQLILGAVGLWVLPPLFTSFGLKALYLGLAMLMLLCLPLAGAFSTGHAGTTRHAPPHPIGQGWLAGLCGLFAVLVFYTGLSAVWTFIGSVAATSAIEPADSGRILSIATLLGIAGALCATLIGPRWPRNLLLGLGLGLMSTALCLLLDTPSLLRFAGAALLFKFCWTFVLPFILACLADLDRHGRLMNSANLVIGGGLALGPAIAGPALEAGLGMRSVLIGSACCLLLAFIALMITRRSRFLVTTGVHP</sequence>
<reference evidence="7" key="1">
    <citation type="submission" date="2016-07" db="EMBL/GenBank/DDBJ databases">
        <title>New class B carbapenemase carried by novel plasmid in Pseudomonas putida enviromental strain in eastern Amazonia.</title>
        <authorList>
            <person name="Souza C.O."/>
            <person name="Lima K.V."/>
            <person name="Brasiliense D.M."/>
            <person name="Perez-Chaparro P.J."/>
            <person name="Mamizuka E.M."/>
            <person name="Lima M.O."/>
            <person name="Lima L.N."/>
            <person name="McCulloch J.A."/>
        </authorList>
    </citation>
    <scope>NUCLEOTIDE SEQUENCE [LARGE SCALE GENOMIC DNA]</scope>
    <source>
        <strain evidence="7">IEC33019</strain>
    </source>
</reference>
<evidence type="ECO:0000256" key="1">
    <source>
        <dbReference type="ARBA" id="ARBA00004651"/>
    </source>
</evidence>
<dbReference type="GO" id="GO:0005886">
    <property type="term" value="C:plasma membrane"/>
    <property type="evidence" value="ECO:0007669"/>
    <property type="project" value="UniProtKB-SubCell"/>
</dbReference>
<dbReference type="AlphaFoldDB" id="A0A1B2F514"/>
<keyword evidence="3 6" id="KW-0812">Transmembrane</keyword>
<feature type="transmembrane region" description="Helical" evidence="6">
    <location>
        <begin position="134"/>
        <end position="153"/>
    </location>
</feature>
<evidence type="ECO:0000256" key="6">
    <source>
        <dbReference type="SAM" id="Phobius"/>
    </source>
</evidence>
<protein>
    <submittedName>
        <fullName evidence="7">Major Facilitator Superfamily protein</fullName>
    </submittedName>
</protein>
<name>A0A1B2F514_PSEPU</name>
<evidence type="ECO:0000256" key="3">
    <source>
        <dbReference type="ARBA" id="ARBA00022692"/>
    </source>
</evidence>
<feature type="transmembrane region" description="Helical" evidence="6">
    <location>
        <begin position="203"/>
        <end position="224"/>
    </location>
</feature>